<evidence type="ECO:0000313" key="3">
    <source>
        <dbReference type="Proteomes" id="UP000276133"/>
    </source>
</evidence>
<dbReference type="AlphaFoldDB" id="A0A3M7SGZ5"/>
<keyword evidence="1" id="KW-0472">Membrane</keyword>
<sequence>MVELEFARRFFAANKTLVLIVGLFFGYSGICTGPFGLVGHHIGIQFARGPANVRARPGSVQVGLRFALFFAHFFHKLTLLVDQKLFAGIKPRLGRLGLLALGQLALCQLFQQVKPALHLSGNCSESTV</sequence>
<evidence type="ECO:0000256" key="1">
    <source>
        <dbReference type="SAM" id="Phobius"/>
    </source>
</evidence>
<dbReference type="Proteomes" id="UP000276133">
    <property type="component" value="Unassembled WGS sequence"/>
</dbReference>
<proteinExistence type="predicted"/>
<organism evidence="2 3">
    <name type="scientific">Brachionus plicatilis</name>
    <name type="common">Marine rotifer</name>
    <name type="synonym">Brachionus muelleri</name>
    <dbReference type="NCBI Taxonomy" id="10195"/>
    <lineage>
        <taxon>Eukaryota</taxon>
        <taxon>Metazoa</taxon>
        <taxon>Spiralia</taxon>
        <taxon>Gnathifera</taxon>
        <taxon>Rotifera</taxon>
        <taxon>Eurotatoria</taxon>
        <taxon>Monogononta</taxon>
        <taxon>Pseudotrocha</taxon>
        <taxon>Ploima</taxon>
        <taxon>Brachionidae</taxon>
        <taxon>Brachionus</taxon>
    </lineage>
</organism>
<keyword evidence="3" id="KW-1185">Reference proteome</keyword>
<reference evidence="2 3" key="1">
    <citation type="journal article" date="2018" name="Sci. Rep.">
        <title>Genomic signatures of local adaptation to the degree of environmental predictability in rotifers.</title>
        <authorList>
            <person name="Franch-Gras L."/>
            <person name="Hahn C."/>
            <person name="Garcia-Roger E.M."/>
            <person name="Carmona M.J."/>
            <person name="Serra M."/>
            <person name="Gomez A."/>
        </authorList>
    </citation>
    <scope>NUCLEOTIDE SEQUENCE [LARGE SCALE GENOMIC DNA]</scope>
    <source>
        <strain evidence="2">HYR1</strain>
    </source>
</reference>
<keyword evidence="1" id="KW-1133">Transmembrane helix</keyword>
<name>A0A3M7SGZ5_BRAPC</name>
<protein>
    <submittedName>
        <fullName evidence="2">Uncharacterized protein</fullName>
    </submittedName>
</protein>
<evidence type="ECO:0000313" key="2">
    <source>
        <dbReference type="EMBL" id="RNA35036.1"/>
    </source>
</evidence>
<comment type="caution">
    <text evidence="2">The sequence shown here is derived from an EMBL/GenBank/DDBJ whole genome shotgun (WGS) entry which is preliminary data.</text>
</comment>
<feature type="transmembrane region" description="Helical" evidence="1">
    <location>
        <begin position="17"/>
        <end position="42"/>
    </location>
</feature>
<accession>A0A3M7SGZ5</accession>
<dbReference type="EMBL" id="REGN01001379">
    <property type="protein sequence ID" value="RNA35036.1"/>
    <property type="molecule type" value="Genomic_DNA"/>
</dbReference>
<keyword evidence="1" id="KW-0812">Transmembrane</keyword>
<gene>
    <name evidence="2" type="ORF">BpHYR1_025719</name>
</gene>